<dbReference type="GO" id="GO:0009234">
    <property type="term" value="P:menaquinone biosynthetic process"/>
    <property type="evidence" value="ECO:0007669"/>
    <property type="project" value="InterPro"/>
</dbReference>
<dbReference type="Gene3D" id="1.20.120.1450">
    <property type="match status" value="1"/>
</dbReference>
<proteinExistence type="predicted"/>
<gene>
    <name evidence="1" type="ORF">BME96_09715</name>
</gene>
<dbReference type="Proteomes" id="UP000182945">
    <property type="component" value="Chromosome"/>
</dbReference>
<evidence type="ECO:0000313" key="1">
    <source>
        <dbReference type="EMBL" id="APC48431.1"/>
    </source>
</evidence>
<accession>A0AAC9NL89</accession>
<dbReference type="KEGG" id="vhl:BME96_09715"/>
<name>A0AAC9NL89_VIRHA</name>
<protein>
    <recommendedName>
        <fullName evidence="3">Heptaprenyl diphosphate synthase</fullName>
    </recommendedName>
</protein>
<dbReference type="Pfam" id="PF07307">
    <property type="entry name" value="HEPPP_synt_1"/>
    <property type="match status" value="1"/>
</dbReference>
<dbReference type="EMBL" id="CP017962">
    <property type="protein sequence ID" value="APC48431.1"/>
    <property type="molecule type" value="Genomic_DNA"/>
</dbReference>
<evidence type="ECO:0008006" key="3">
    <source>
        <dbReference type="Google" id="ProtNLM"/>
    </source>
</evidence>
<reference evidence="1 2" key="1">
    <citation type="submission" date="2016-11" db="EMBL/GenBank/DDBJ databases">
        <title>Complete genome sequencing of Virgibacillus halodenitrificans PDB-F2.</title>
        <authorList>
            <person name="Sun Z."/>
            <person name="Zhou Y."/>
            <person name="Li H."/>
        </authorList>
    </citation>
    <scope>NUCLEOTIDE SEQUENCE [LARGE SCALE GENOMIC DNA]</scope>
    <source>
        <strain evidence="1 2">PDB-F2</strain>
    </source>
</reference>
<dbReference type="AlphaFoldDB" id="A0AAC9NL89"/>
<organism evidence="1 2">
    <name type="scientific">Virgibacillus halodenitrificans</name>
    <name type="common">Bacillus halodenitrificans</name>
    <dbReference type="NCBI Taxonomy" id="1482"/>
    <lineage>
        <taxon>Bacteria</taxon>
        <taxon>Bacillati</taxon>
        <taxon>Bacillota</taxon>
        <taxon>Bacilli</taxon>
        <taxon>Bacillales</taxon>
        <taxon>Bacillaceae</taxon>
        <taxon>Virgibacillus</taxon>
    </lineage>
</organism>
<dbReference type="InterPro" id="IPR009920">
    <property type="entry name" value="HEPPP_synth_su1"/>
</dbReference>
<evidence type="ECO:0000313" key="2">
    <source>
        <dbReference type="Proteomes" id="UP000182945"/>
    </source>
</evidence>
<sequence>MKHSFINKYIKQPFVDEGKLLILSGIMEGTDFSKNKKEQIIITAMLVQIALDTHDHVPAEINGLESKTEKLEKQLRVLAGDYYSGLYYMLLSELEEIDLIHKLATAIKEINEYKMKVYYHEANTFIEHLDFVMKTESLVALSLARYVGNVTIMPLIEDWMYVNKLIFIKTKENSIINHWQAYYPEWTYSSIVEKIDEIIKHKSQKINGYLRTLPDCHSLHGIQVEGLLKKVWHGKSMFAEGG</sequence>